<accession>A0A1S2VBT2</accession>
<reference evidence="2 3" key="1">
    <citation type="submission" date="2016-10" db="EMBL/GenBank/DDBJ databases">
        <title>Arsenicibacter rosenii gen. nov., sp. nov., an efficient arsenic-methylating bacterium isolated from an arsenic-contaminated paddy soil.</title>
        <authorList>
            <person name="Huang K."/>
        </authorList>
    </citation>
    <scope>NUCLEOTIDE SEQUENCE [LARGE SCALE GENOMIC DNA]</scope>
    <source>
        <strain evidence="2 3">SM-1</strain>
    </source>
</reference>
<dbReference type="AlphaFoldDB" id="A0A1S2VBT2"/>
<dbReference type="Proteomes" id="UP000181790">
    <property type="component" value="Unassembled WGS sequence"/>
</dbReference>
<dbReference type="RefSeq" id="WP_071506271.1">
    <property type="nucleotide sequence ID" value="NZ_MORL01000028.1"/>
</dbReference>
<evidence type="ECO:0000313" key="2">
    <source>
        <dbReference type="EMBL" id="OIN56139.1"/>
    </source>
</evidence>
<sequence length="121" mass="13786">MKRTYLGEFEEIVLLTVAVLEVERQAYGVAITHEIIEQTGRSVRLNQIHAALERLEEKGMVKSEMGEPTAERGGRRKRLFSVTGYGRLTLQDIQEVRVSFWNRILHPVKPVETQQLASPLG</sequence>
<name>A0A1S2VBT2_9BACT</name>
<keyword evidence="3" id="KW-1185">Reference proteome</keyword>
<dbReference type="SUPFAM" id="SSF46785">
    <property type="entry name" value="Winged helix' DNA-binding domain"/>
    <property type="match status" value="1"/>
</dbReference>
<feature type="domain" description="Transcription regulator PadR N-terminal" evidence="1">
    <location>
        <begin position="22"/>
        <end position="91"/>
    </location>
</feature>
<dbReference type="InterPro" id="IPR036390">
    <property type="entry name" value="WH_DNA-bd_sf"/>
</dbReference>
<dbReference type="InterPro" id="IPR005149">
    <property type="entry name" value="Tscrpt_reg_PadR_N"/>
</dbReference>
<dbReference type="Gene3D" id="1.10.10.10">
    <property type="entry name" value="Winged helix-like DNA-binding domain superfamily/Winged helix DNA-binding domain"/>
    <property type="match status" value="1"/>
</dbReference>
<protein>
    <submittedName>
        <fullName evidence="2">PadR family transcriptional regulator</fullName>
    </submittedName>
</protein>
<dbReference type="EMBL" id="MORL01000028">
    <property type="protein sequence ID" value="OIN56139.1"/>
    <property type="molecule type" value="Genomic_DNA"/>
</dbReference>
<comment type="caution">
    <text evidence="2">The sequence shown here is derived from an EMBL/GenBank/DDBJ whole genome shotgun (WGS) entry which is preliminary data.</text>
</comment>
<gene>
    <name evidence="2" type="ORF">BLX24_26585</name>
</gene>
<dbReference type="Pfam" id="PF03551">
    <property type="entry name" value="PadR"/>
    <property type="match status" value="1"/>
</dbReference>
<evidence type="ECO:0000259" key="1">
    <source>
        <dbReference type="Pfam" id="PF03551"/>
    </source>
</evidence>
<dbReference type="InterPro" id="IPR036388">
    <property type="entry name" value="WH-like_DNA-bd_sf"/>
</dbReference>
<organism evidence="2 3">
    <name type="scientific">Arsenicibacter rosenii</name>
    <dbReference type="NCBI Taxonomy" id="1750698"/>
    <lineage>
        <taxon>Bacteria</taxon>
        <taxon>Pseudomonadati</taxon>
        <taxon>Bacteroidota</taxon>
        <taxon>Cytophagia</taxon>
        <taxon>Cytophagales</taxon>
        <taxon>Spirosomataceae</taxon>
        <taxon>Arsenicibacter</taxon>
    </lineage>
</organism>
<evidence type="ECO:0000313" key="3">
    <source>
        <dbReference type="Proteomes" id="UP000181790"/>
    </source>
</evidence>
<dbReference type="OrthoDB" id="982587at2"/>
<proteinExistence type="predicted"/>